<sequence length="115" mass="13560">MVIPSLPSVSPQWKLNDLLLNNTAVITRLQKTVHIYFRENDSPDTTPAMQWEAHKYVAKGELIRMASHLKRKREMDTRKLSQEIKILEEKHVRENTLLNYTALNRKLQEFTPQSF</sequence>
<protein>
    <submittedName>
        <fullName evidence="1">Uncharacterized protein</fullName>
    </submittedName>
</protein>
<dbReference type="AlphaFoldDB" id="A0AAD1RZY4"/>
<reference evidence="1" key="1">
    <citation type="submission" date="2022-03" db="EMBL/GenBank/DDBJ databases">
        <authorList>
            <person name="Alioto T."/>
            <person name="Alioto T."/>
            <person name="Gomez Garrido J."/>
        </authorList>
    </citation>
    <scope>NUCLEOTIDE SEQUENCE</scope>
</reference>
<evidence type="ECO:0000313" key="2">
    <source>
        <dbReference type="Proteomes" id="UP001295444"/>
    </source>
</evidence>
<organism evidence="1 2">
    <name type="scientific">Pelobates cultripes</name>
    <name type="common">Western spadefoot toad</name>
    <dbReference type="NCBI Taxonomy" id="61616"/>
    <lineage>
        <taxon>Eukaryota</taxon>
        <taxon>Metazoa</taxon>
        <taxon>Chordata</taxon>
        <taxon>Craniata</taxon>
        <taxon>Vertebrata</taxon>
        <taxon>Euteleostomi</taxon>
        <taxon>Amphibia</taxon>
        <taxon>Batrachia</taxon>
        <taxon>Anura</taxon>
        <taxon>Pelobatoidea</taxon>
        <taxon>Pelobatidae</taxon>
        <taxon>Pelobates</taxon>
    </lineage>
</organism>
<proteinExistence type="predicted"/>
<keyword evidence="2" id="KW-1185">Reference proteome</keyword>
<dbReference type="Proteomes" id="UP001295444">
    <property type="component" value="Chromosome 04"/>
</dbReference>
<evidence type="ECO:0000313" key="1">
    <source>
        <dbReference type="EMBL" id="CAH2284517.1"/>
    </source>
</evidence>
<name>A0AAD1RZY4_PELCU</name>
<accession>A0AAD1RZY4</accession>
<dbReference type="EMBL" id="OW240915">
    <property type="protein sequence ID" value="CAH2284517.1"/>
    <property type="molecule type" value="Genomic_DNA"/>
</dbReference>
<gene>
    <name evidence="1" type="ORF">PECUL_23A048032</name>
</gene>